<name>A0A8J6TL93_9BACT</name>
<organism evidence="2 3">
    <name type="scientific">Candidatus Desulfatibia profunda</name>
    <dbReference type="NCBI Taxonomy" id="2841695"/>
    <lineage>
        <taxon>Bacteria</taxon>
        <taxon>Pseudomonadati</taxon>
        <taxon>Thermodesulfobacteriota</taxon>
        <taxon>Desulfobacteria</taxon>
        <taxon>Desulfobacterales</taxon>
        <taxon>Desulfobacterales incertae sedis</taxon>
        <taxon>Candidatus Desulfatibia</taxon>
    </lineage>
</organism>
<dbReference type="SUPFAM" id="SSF53474">
    <property type="entry name" value="alpha/beta-Hydrolases"/>
    <property type="match status" value="1"/>
</dbReference>
<dbReference type="Proteomes" id="UP000603434">
    <property type="component" value="Unassembled WGS sequence"/>
</dbReference>
<evidence type="ECO:0000313" key="2">
    <source>
        <dbReference type="EMBL" id="MBC8360383.1"/>
    </source>
</evidence>
<dbReference type="Gene3D" id="3.40.50.1820">
    <property type="entry name" value="alpha/beta hydrolase"/>
    <property type="match status" value="1"/>
</dbReference>
<feature type="domain" description="AB hydrolase-1" evidence="1">
    <location>
        <begin position="72"/>
        <end position="176"/>
    </location>
</feature>
<dbReference type="PANTHER" id="PTHR12277">
    <property type="entry name" value="ALPHA/BETA HYDROLASE DOMAIN-CONTAINING PROTEIN"/>
    <property type="match status" value="1"/>
</dbReference>
<dbReference type="InterPro" id="IPR029058">
    <property type="entry name" value="AB_hydrolase_fold"/>
</dbReference>
<dbReference type="EMBL" id="JACNJH010000086">
    <property type="protein sequence ID" value="MBC8360383.1"/>
    <property type="molecule type" value="Genomic_DNA"/>
</dbReference>
<reference evidence="2 3" key="1">
    <citation type="submission" date="2020-08" db="EMBL/GenBank/DDBJ databases">
        <title>Bridging the membrane lipid divide: bacteria of the FCB group superphylum have the potential to synthesize archaeal ether lipids.</title>
        <authorList>
            <person name="Villanueva L."/>
            <person name="Von Meijenfeldt F.A.B."/>
            <person name="Westbye A.B."/>
            <person name="Yadav S."/>
            <person name="Hopmans E.C."/>
            <person name="Dutilh B.E."/>
            <person name="Sinninghe Damste J.S."/>
        </authorList>
    </citation>
    <scope>NUCLEOTIDE SEQUENCE [LARGE SCALE GENOMIC DNA]</scope>
    <source>
        <strain evidence="2">NIOZ-UU30</strain>
    </source>
</reference>
<proteinExistence type="predicted"/>
<comment type="caution">
    <text evidence="2">The sequence shown here is derived from an EMBL/GenBank/DDBJ whole genome shotgun (WGS) entry which is preliminary data.</text>
</comment>
<accession>A0A8J6TL93</accession>
<keyword evidence="2" id="KW-0378">Hydrolase</keyword>
<dbReference type="AlphaFoldDB" id="A0A8J6TL93"/>
<sequence>MIKIVSLTIFCYLAYCALLFVMQRQMMFPRGLIEAPPENPKISGLERIWIHTSFGKVETWFLPPSQDFTPAPAVIFAHGNGELIDFWPQELKTFNRFGVGVLLVEYPGYGRSQGSPSQVSIEETFAAAYDMLIARKNVDASKIILFGRSLGGGAVCALASVRPSAALILMSTFTSARSFAAKYLAPGFLVRDPFDNLRGVQTYPGPILVMHGRFDEVIPYRHGVSLFQAAPKGKMSTYESGHNDCPPSWNVFWQDVESFLR</sequence>
<evidence type="ECO:0000313" key="3">
    <source>
        <dbReference type="Proteomes" id="UP000603434"/>
    </source>
</evidence>
<dbReference type="Pfam" id="PF00561">
    <property type="entry name" value="Abhydrolase_1"/>
    <property type="match status" value="1"/>
</dbReference>
<dbReference type="InterPro" id="IPR000073">
    <property type="entry name" value="AB_hydrolase_1"/>
</dbReference>
<gene>
    <name evidence="2" type="ORF">H8E23_03150</name>
</gene>
<dbReference type="GO" id="GO:0016787">
    <property type="term" value="F:hydrolase activity"/>
    <property type="evidence" value="ECO:0007669"/>
    <property type="project" value="UniProtKB-KW"/>
</dbReference>
<feature type="non-terminal residue" evidence="2">
    <location>
        <position position="261"/>
    </location>
</feature>
<evidence type="ECO:0000259" key="1">
    <source>
        <dbReference type="Pfam" id="PF00561"/>
    </source>
</evidence>
<protein>
    <submittedName>
        <fullName evidence="2">Alpha/beta hydrolase</fullName>
    </submittedName>
</protein>
<dbReference type="PANTHER" id="PTHR12277:SF79">
    <property type="entry name" value="XAA-PRO DIPEPTIDYL-PEPTIDASE-RELATED"/>
    <property type="match status" value="1"/>
</dbReference>